<dbReference type="InterPro" id="IPR020796">
    <property type="entry name" value="ORC5"/>
</dbReference>
<feature type="compositionally biased region" description="Polar residues" evidence="1">
    <location>
        <begin position="499"/>
        <end position="508"/>
    </location>
</feature>
<dbReference type="GO" id="GO:0006270">
    <property type="term" value="P:DNA replication initiation"/>
    <property type="evidence" value="ECO:0007669"/>
    <property type="project" value="TreeGrafter"/>
</dbReference>
<accession>A0A2X0PDS9</accession>
<feature type="compositionally biased region" description="Acidic residues" evidence="1">
    <location>
        <begin position="169"/>
        <end position="186"/>
    </location>
</feature>
<feature type="compositionally biased region" description="Basic and acidic residues" evidence="1">
    <location>
        <begin position="142"/>
        <end position="152"/>
    </location>
</feature>
<dbReference type="Pfam" id="PF14630">
    <property type="entry name" value="ORC5_C"/>
    <property type="match status" value="1"/>
</dbReference>
<feature type="region of interest" description="Disordered" evidence="1">
    <location>
        <begin position="142"/>
        <end position="186"/>
    </location>
</feature>
<dbReference type="AlphaFoldDB" id="A0A2X0PDS9"/>
<organism evidence="3 4">
    <name type="scientific">Microbotryum silenes-dioicae</name>
    <dbReference type="NCBI Taxonomy" id="796604"/>
    <lineage>
        <taxon>Eukaryota</taxon>
        <taxon>Fungi</taxon>
        <taxon>Dikarya</taxon>
        <taxon>Basidiomycota</taxon>
        <taxon>Pucciniomycotina</taxon>
        <taxon>Microbotryomycetes</taxon>
        <taxon>Microbotryales</taxon>
        <taxon>Microbotryaceae</taxon>
        <taxon>Microbotryum</taxon>
    </lineage>
</organism>
<feature type="domain" description="Origin recognition complex subunit 5 C-terminal" evidence="2">
    <location>
        <begin position="599"/>
        <end position="763"/>
    </location>
</feature>
<dbReference type="PANTHER" id="PTHR12705:SF0">
    <property type="entry name" value="ORIGIN RECOGNITION COMPLEX SUBUNIT 5"/>
    <property type="match status" value="1"/>
</dbReference>
<evidence type="ECO:0000256" key="1">
    <source>
        <dbReference type="SAM" id="MobiDB-lite"/>
    </source>
</evidence>
<gene>
    <name evidence="3" type="primary">BQ5605_C020g09160</name>
    <name evidence="3" type="ORF">BQ5605_C020G09160</name>
</gene>
<dbReference type="GO" id="GO:0003688">
    <property type="term" value="F:DNA replication origin binding"/>
    <property type="evidence" value="ECO:0007669"/>
    <property type="project" value="TreeGrafter"/>
</dbReference>
<proteinExistence type="predicted"/>
<evidence type="ECO:0000313" key="4">
    <source>
        <dbReference type="Proteomes" id="UP000249464"/>
    </source>
</evidence>
<name>A0A2X0PDS9_9BASI</name>
<dbReference type="GO" id="GO:0005664">
    <property type="term" value="C:nuclear origin of replication recognition complex"/>
    <property type="evidence" value="ECO:0007669"/>
    <property type="project" value="TreeGrafter"/>
</dbReference>
<reference evidence="3 4" key="1">
    <citation type="submission" date="2016-11" db="EMBL/GenBank/DDBJ databases">
        <authorList>
            <person name="Jaros S."/>
            <person name="Januszkiewicz K."/>
            <person name="Wedrychowicz H."/>
        </authorList>
    </citation>
    <scope>NUCLEOTIDE SEQUENCE [LARGE SCALE GENOMIC DNA]</scope>
</reference>
<feature type="region of interest" description="Disordered" evidence="1">
    <location>
        <begin position="476"/>
        <end position="513"/>
    </location>
</feature>
<dbReference type="EMBL" id="FQNC01000082">
    <property type="protein sequence ID" value="SGZ18046.1"/>
    <property type="molecule type" value="Genomic_DNA"/>
</dbReference>
<evidence type="ECO:0000313" key="3">
    <source>
        <dbReference type="EMBL" id="SGZ18046.1"/>
    </source>
</evidence>
<evidence type="ECO:0000259" key="2">
    <source>
        <dbReference type="Pfam" id="PF14630"/>
    </source>
</evidence>
<protein>
    <submittedName>
        <fullName evidence="3">BQ5605_C020g09160 protein</fullName>
    </submittedName>
</protein>
<feature type="region of interest" description="Disordered" evidence="1">
    <location>
        <begin position="230"/>
        <end position="250"/>
    </location>
</feature>
<dbReference type="STRING" id="796604.A0A2X0PDS9"/>
<dbReference type="PANTHER" id="PTHR12705">
    <property type="entry name" value="ORIGIN RECOGNITION COMPLEX SUBUNIT 5"/>
    <property type="match status" value="1"/>
</dbReference>
<sequence>MSDPAISTLVSLPSLQPFVTRLSSLLCSAAPPPCLHIHAPTNSHLVLPIIHHILDEQRLVIKHAPAQPSVQELLPRYASVELNKLHSTRQLFDRVLNKLSGFAGDGDEDVWDERAKAVACWDGRNQGCEVVKVDVAASKKRSSEDRASAWRDNKRRRVSRLQTQQQQQEAEDESSQDEEEAVDEEANEEWVIRWNRSKAPPKSAIAPIHDTLEHFFVSLSTICSLGKAQDYHPASKKRSPPNADRDDDDSDAEEFAALNAKRTIATPYRFIILDKAEKLSELPSAGTVGGAPKETGLGMTFSNAMRRVGSLVRDFLTLVALRSQVTEHGIDDASQSRLPISTIFISSLAPTKLRDSMVGNVEPQLLVFPDLGRGNLDASNKNAPGEGIVALLTARFAATQPAFSPMTTDETVSLFRSLVQVLWSIFSNTYTEVNDFAHLAAKFWPSWLDCLDQGSLPVNPNRISALTSLMKAEFAREHERHGAPRQSSYVAEGLGSPKKNASTPTKTTMRGFVGSIPDLPARPNYLPSPSSSVASPIRPAASTSTSILNDSIPSHSLFSAAAATTPLAKRAKAMNLAASRPLTSVEVETKADQTLASSLPFVARMLILASFYAAFNPPKSDVRVFVKVDEGIARKGKKGRQIKKFRVGNSPTKVKKPRWSSTKIETSRLMHPPPPSFPIQAHITSLESGGKAFPLERLLAIFEALVDDPSISSTIDVQMQVATLINLRLLQRVSAQDKVLDGIKLRCRVGFETVDMLARSCGMKDWKTRLHQTEF</sequence>
<feature type="region of interest" description="Disordered" evidence="1">
    <location>
        <begin position="651"/>
        <end position="671"/>
    </location>
</feature>
<dbReference type="Proteomes" id="UP000249464">
    <property type="component" value="Unassembled WGS sequence"/>
</dbReference>
<keyword evidence="4" id="KW-1185">Reference proteome</keyword>
<dbReference type="InterPro" id="IPR047088">
    <property type="entry name" value="ORC5_C"/>
</dbReference>